<dbReference type="Proteomes" id="UP000474967">
    <property type="component" value="Unassembled WGS sequence"/>
</dbReference>
<dbReference type="AlphaFoldDB" id="A0A6L9XZ12"/>
<dbReference type="InterPro" id="IPR057666">
    <property type="entry name" value="DrpA_SLOG"/>
</dbReference>
<dbReference type="NCBIfam" id="TIGR00732">
    <property type="entry name" value="dprA"/>
    <property type="match status" value="1"/>
</dbReference>
<dbReference type="Pfam" id="PF17782">
    <property type="entry name" value="WHD_DprA"/>
    <property type="match status" value="1"/>
</dbReference>
<feature type="domain" description="Smf/DprA SLOG" evidence="2">
    <location>
        <begin position="86"/>
        <end position="296"/>
    </location>
</feature>
<evidence type="ECO:0000313" key="4">
    <source>
        <dbReference type="EMBL" id="NEN06679.1"/>
    </source>
</evidence>
<dbReference type="InterPro" id="IPR036388">
    <property type="entry name" value="WH-like_DNA-bd_sf"/>
</dbReference>
<gene>
    <name evidence="4" type="primary">dprA</name>
    <name evidence="4" type="ORF">G3T36_12455</name>
</gene>
<accession>A0A6L9XZ12</accession>
<dbReference type="Gene3D" id="3.40.50.450">
    <property type="match status" value="1"/>
</dbReference>
<name>A0A6L9XZ12_9MICO</name>
<dbReference type="PANTHER" id="PTHR43022">
    <property type="entry name" value="PROTEIN SMF"/>
    <property type="match status" value="1"/>
</dbReference>
<evidence type="ECO:0000256" key="1">
    <source>
        <dbReference type="ARBA" id="ARBA00006525"/>
    </source>
</evidence>
<reference evidence="4 5" key="1">
    <citation type="journal article" date="2014" name="J. Microbiol.">
        <title>Diaminobutyricibacter tongyongensis gen. nov., sp. nov. and Homoserinibacter gongjuensis gen. nov., sp. nov. belong to the family Microbacteriaceae.</title>
        <authorList>
            <person name="Kim S.J."/>
            <person name="Ahn J.H."/>
            <person name="Weon H.Y."/>
            <person name="Hamada M."/>
            <person name="Suzuki K."/>
            <person name="Kwon S.W."/>
        </authorList>
    </citation>
    <scope>NUCLEOTIDE SEQUENCE [LARGE SCALE GENOMIC DNA]</scope>
    <source>
        <strain evidence="4 5">NBRC 108724</strain>
    </source>
</reference>
<dbReference type="SUPFAM" id="SSF102405">
    <property type="entry name" value="MCP/YpsA-like"/>
    <property type="match status" value="1"/>
</dbReference>
<dbReference type="EMBL" id="JAAGWY010000002">
    <property type="protein sequence ID" value="NEN06679.1"/>
    <property type="molecule type" value="Genomic_DNA"/>
</dbReference>
<dbReference type="GO" id="GO:0009294">
    <property type="term" value="P:DNA-mediated transformation"/>
    <property type="evidence" value="ECO:0007669"/>
    <property type="project" value="InterPro"/>
</dbReference>
<dbReference type="Pfam" id="PF02481">
    <property type="entry name" value="DNA_processg_A"/>
    <property type="match status" value="1"/>
</dbReference>
<dbReference type="InterPro" id="IPR003488">
    <property type="entry name" value="DprA"/>
</dbReference>
<feature type="domain" description="DprA winged helix" evidence="3">
    <location>
        <begin position="318"/>
        <end position="372"/>
    </location>
</feature>
<comment type="similarity">
    <text evidence="1">Belongs to the DprA/Smf family.</text>
</comment>
<keyword evidence="5" id="KW-1185">Reference proteome</keyword>
<evidence type="ECO:0000259" key="2">
    <source>
        <dbReference type="Pfam" id="PF02481"/>
    </source>
</evidence>
<comment type="caution">
    <text evidence="4">The sequence shown here is derived from an EMBL/GenBank/DDBJ whole genome shotgun (WGS) entry which is preliminary data.</text>
</comment>
<dbReference type="Gene3D" id="1.10.10.10">
    <property type="entry name" value="Winged helix-like DNA-binding domain superfamily/Winged helix DNA-binding domain"/>
    <property type="match status" value="1"/>
</dbReference>
<sequence>MSALAEPGDSDAGALVGAIGPVRALQAIVERWAASRVLAIVREADPAVAELLGHRLENALERWRPRASLRTAVRAFESAGHFRAALVTPEDDLWPRALDDLGDGAPHALWVRGDLARLEELVRSVALVGARAATGYGEHVAMEASAGLADRGFATVSGGAYGIDGAVHRAGLASDATTIAFLAGGVDRLYPAGHTDLLRRVGERGLLIAELPCGSSPTRWRFLMRNRLIAAASTATVVVEAGRRSGSLNTAGHAAAIGRPLGAVPGPVTSPASAGCHRLIREYGAECVTTPDEMAELTGVAGQPKIDVGEPQGRDAGSTDNAETVRLLDGLKTRSPLTVSELVVRTGMSARDVIGALGALETTGRASERSGGWVKTAQG</sequence>
<evidence type="ECO:0000313" key="5">
    <source>
        <dbReference type="Proteomes" id="UP000474967"/>
    </source>
</evidence>
<proteinExistence type="inferred from homology"/>
<dbReference type="RefSeq" id="WP_163290069.1">
    <property type="nucleotide sequence ID" value="NZ_JAAGWY010000002.1"/>
</dbReference>
<dbReference type="PANTHER" id="PTHR43022:SF1">
    <property type="entry name" value="PROTEIN SMF"/>
    <property type="match status" value="1"/>
</dbReference>
<protein>
    <submittedName>
        <fullName evidence="4">DNA-protecting protein DprA</fullName>
    </submittedName>
</protein>
<evidence type="ECO:0000259" key="3">
    <source>
        <dbReference type="Pfam" id="PF17782"/>
    </source>
</evidence>
<dbReference type="InterPro" id="IPR041614">
    <property type="entry name" value="DprA_WH"/>
</dbReference>
<organism evidence="4 5">
    <name type="scientific">Leifsonia tongyongensis</name>
    <dbReference type="NCBI Taxonomy" id="1268043"/>
    <lineage>
        <taxon>Bacteria</taxon>
        <taxon>Bacillati</taxon>
        <taxon>Actinomycetota</taxon>
        <taxon>Actinomycetes</taxon>
        <taxon>Micrococcales</taxon>
        <taxon>Microbacteriaceae</taxon>
        <taxon>Leifsonia</taxon>
    </lineage>
</organism>